<evidence type="ECO:0000313" key="4">
    <source>
        <dbReference type="Proteomes" id="UP000565089"/>
    </source>
</evidence>
<gene>
    <name evidence="3" type="ORF">BJ965_001900</name>
</gene>
<dbReference type="Pfam" id="PF13478">
    <property type="entry name" value="XdhC_C"/>
    <property type="match status" value="1"/>
</dbReference>
<dbReference type="EMBL" id="JACHMS010000001">
    <property type="protein sequence ID" value="MBB4712018.1"/>
    <property type="molecule type" value="Genomic_DNA"/>
</dbReference>
<evidence type="ECO:0000259" key="2">
    <source>
        <dbReference type="Pfam" id="PF13478"/>
    </source>
</evidence>
<dbReference type="PANTHER" id="PTHR30388:SF4">
    <property type="entry name" value="MOLYBDENUM COFACTOR INSERTION CHAPERONE PAOD"/>
    <property type="match status" value="1"/>
</dbReference>
<feature type="region of interest" description="Disordered" evidence="1">
    <location>
        <begin position="138"/>
        <end position="162"/>
    </location>
</feature>
<proteinExistence type="predicted"/>
<name>A0A7W7DKA9_9ACTN</name>
<evidence type="ECO:0000256" key="1">
    <source>
        <dbReference type="SAM" id="MobiDB-lite"/>
    </source>
</evidence>
<dbReference type="InterPro" id="IPR052698">
    <property type="entry name" value="MoCofactor_Util/Proc"/>
</dbReference>
<dbReference type="PANTHER" id="PTHR30388">
    <property type="entry name" value="ALDEHYDE OXIDOREDUCTASE MOLYBDENUM COFACTOR ASSEMBLY PROTEIN"/>
    <property type="match status" value="1"/>
</dbReference>
<evidence type="ECO:0000313" key="3">
    <source>
        <dbReference type="EMBL" id="MBB4712018.1"/>
    </source>
</evidence>
<dbReference type="InterPro" id="IPR027051">
    <property type="entry name" value="XdhC_Rossmann_dom"/>
</dbReference>
<dbReference type="Gene3D" id="3.40.50.720">
    <property type="entry name" value="NAD(P)-binding Rossmann-like Domain"/>
    <property type="match status" value="1"/>
</dbReference>
<keyword evidence="4" id="KW-1185">Reference proteome</keyword>
<comment type="caution">
    <text evidence="3">The sequence shown here is derived from an EMBL/GenBank/DDBJ whole genome shotgun (WGS) entry which is preliminary data.</text>
</comment>
<dbReference type="Proteomes" id="UP000565089">
    <property type="component" value="Unassembled WGS sequence"/>
</dbReference>
<feature type="domain" description="XdhC Rossmann" evidence="2">
    <location>
        <begin position="4"/>
        <end position="79"/>
    </location>
</feature>
<feature type="region of interest" description="Disordered" evidence="1">
    <location>
        <begin position="82"/>
        <end position="105"/>
    </location>
</feature>
<accession>A0A7W7DKA9</accession>
<organism evidence="3 4">
    <name type="scientific">Streptomyces luteogriseus</name>
    <dbReference type="NCBI Taxonomy" id="68233"/>
    <lineage>
        <taxon>Bacteria</taxon>
        <taxon>Bacillati</taxon>
        <taxon>Actinomycetota</taxon>
        <taxon>Actinomycetes</taxon>
        <taxon>Kitasatosporales</taxon>
        <taxon>Streptomycetaceae</taxon>
        <taxon>Streptomyces</taxon>
    </lineage>
</organism>
<sequence length="162" mass="17509">MAAAHSLASALSQAGRFLGYHVTVCDARVFATPARFPHADEVVVDWPHRCLERTEVDERTAVCVLTHDAKYGAARHAELSARTAAPFPSASKSPNPDRKSSGPLPSLEHTCPGLLGWRINGRHTGGVSGGMVSVLGRQRGMNTPYDGRPHRPLPSAWAPYRH</sequence>
<reference evidence="3 4" key="1">
    <citation type="submission" date="2020-08" db="EMBL/GenBank/DDBJ databases">
        <title>Sequencing the genomes of 1000 actinobacteria strains.</title>
        <authorList>
            <person name="Klenk H.-P."/>
        </authorList>
    </citation>
    <scope>NUCLEOTIDE SEQUENCE [LARGE SCALE GENOMIC DNA]</scope>
    <source>
        <strain evidence="3 4">DSM 40483</strain>
    </source>
</reference>
<protein>
    <recommendedName>
        <fullName evidence="2">XdhC Rossmann domain-containing protein</fullName>
    </recommendedName>
</protein>
<dbReference type="AlphaFoldDB" id="A0A7W7DKA9"/>